<evidence type="ECO:0000313" key="3">
    <source>
        <dbReference type="Proteomes" id="UP001549251"/>
    </source>
</evidence>
<keyword evidence="1" id="KW-0472">Membrane</keyword>
<feature type="transmembrane region" description="Helical" evidence="1">
    <location>
        <begin position="36"/>
        <end position="57"/>
    </location>
</feature>
<accession>A0ABV2Q006</accession>
<reference evidence="2 3" key="1">
    <citation type="submission" date="2024-06" db="EMBL/GenBank/DDBJ databases">
        <title>Sorghum-associated microbial communities from plants grown in Nebraska, USA.</title>
        <authorList>
            <person name="Schachtman D."/>
        </authorList>
    </citation>
    <scope>NUCLEOTIDE SEQUENCE [LARGE SCALE GENOMIC DNA]</scope>
    <source>
        <strain evidence="2 3">1757</strain>
    </source>
</reference>
<keyword evidence="3" id="KW-1185">Reference proteome</keyword>
<dbReference type="RefSeq" id="WP_354551957.1">
    <property type="nucleotide sequence ID" value="NZ_JBEPSD010000003.1"/>
</dbReference>
<name>A0ABV2Q006_9GAMM</name>
<comment type="caution">
    <text evidence="2">The sequence shown here is derived from an EMBL/GenBank/DDBJ whole genome shotgun (WGS) entry which is preliminary data.</text>
</comment>
<organism evidence="2 3">
    <name type="scientific">Rhodanobacter soli</name>
    <dbReference type="NCBI Taxonomy" id="590609"/>
    <lineage>
        <taxon>Bacteria</taxon>
        <taxon>Pseudomonadati</taxon>
        <taxon>Pseudomonadota</taxon>
        <taxon>Gammaproteobacteria</taxon>
        <taxon>Lysobacterales</taxon>
        <taxon>Rhodanobacteraceae</taxon>
        <taxon>Rhodanobacter</taxon>
    </lineage>
</organism>
<protein>
    <recommendedName>
        <fullName evidence="4">Transposase</fullName>
    </recommendedName>
</protein>
<dbReference type="EMBL" id="JBEPSD010000003">
    <property type="protein sequence ID" value="MET4570621.1"/>
    <property type="molecule type" value="Genomic_DNA"/>
</dbReference>
<keyword evidence="1" id="KW-1133">Transmembrane helix</keyword>
<keyword evidence="1" id="KW-0812">Transmembrane</keyword>
<sequence length="59" mass="6741">MTRPKSSTAPKRELRGGKVLRTVWRRVYRFAERLDACHECAIVVFIVALCLLFVLGVHA</sequence>
<evidence type="ECO:0000313" key="2">
    <source>
        <dbReference type="EMBL" id="MET4570621.1"/>
    </source>
</evidence>
<dbReference type="Proteomes" id="UP001549251">
    <property type="component" value="Unassembled WGS sequence"/>
</dbReference>
<evidence type="ECO:0008006" key="4">
    <source>
        <dbReference type="Google" id="ProtNLM"/>
    </source>
</evidence>
<evidence type="ECO:0000256" key="1">
    <source>
        <dbReference type="SAM" id="Phobius"/>
    </source>
</evidence>
<gene>
    <name evidence="2" type="ORF">ABIE04_003000</name>
</gene>
<proteinExistence type="predicted"/>